<protein>
    <submittedName>
        <fullName evidence="5">Peptidase M1</fullName>
    </submittedName>
</protein>
<feature type="active site" description="Proton acceptor" evidence="1">
    <location>
        <position position="345"/>
    </location>
</feature>
<feature type="signal peptide" evidence="3">
    <location>
        <begin position="1"/>
        <end position="20"/>
    </location>
</feature>
<proteinExistence type="predicted"/>
<feature type="active site" description="Proton donor" evidence="1">
    <location>
        <position position="419"/>
    </location>
</feature>
<evidence type="ECO:0000256" key="3">
    <source>
        <dbReference type="SAM" id="SignalP"/>
    </source>
</evidence>
<dbReference type="PATRIC" id="fig|1492898.3.peg.916"/>
<comment type="cofactor">
    <cofactor evidence="2">
        <name>Zn(2+)</name>
        <dbReference type="ChEBI" id="CHEBI:29105"/>
    </cofactor>
    <text evidence="2">Binds 1 zinc ion per subunit.</text>
</comment>
<dbReference type="Proteomes" id="UP000077177">
    <property type="component" value="Chromosome"/>
</dbReference>
<dbReference type="GO" id="GO:0008270">
    <property type="term" value="F:zinc ion binding"/>
    <property type="evidence" value="ECO:0007669"/>
    <property type="project" value="InterPro"/>
</dbReference>
<evidence type="ECO:0000313" key="5">
    <source>
        <dbReference type="EMBL" id="ANE49811.1"/>
    </source>
</evidence>
<dbReference type="Gene3D" id="2.60.40.1730">
    <property type="entry name" value="tricorn interacting facor f3 domain"/>
    <property type="match status" value="1"/>
</dbReference>
<dbReference type="RefSeq" id="WP_066401950.1">
    <property type="nucleotide sequence ID" value="NZ_CP011390.1"/>
</dbReference>
<dbReference type="PANTHER" id="PTHR45726">
    <property type="entry name" value="LEUKOTRIENE A-4 HYDROLASE"/>
    <property type="match status" value="1"/>
</dbReference>
<dbReference type="InterPro" id="IPR027268">
    <property type="entry name" value="Peptidase_M4/M1_CTD_sf"/>
</dbReference>
<dbReference type="InterPro" id="IPR014782">
    <property type="entry name" value="Peptidase_M1_dom"/>
</dbReference>
<dbReference type="Gene3D" id="1.10.390.10">
    <property type="entry name" value="Neutral Protease Domain 2"/>
    <property type="match status" value="1"/>
</dbReference>
<reference evidence="6" key="1">
    <citation type="submission" date="2015-01" db="EMBL/GenBank/DDBJ databases">
        <title>Flavisolibacter sp./LCS9/ whole genome sequencing.</title>
        <authorList>
            <person name="Kim M.K."/>
            <person name="Srinivasan S."/>
            <person name="Lee J.-J."/>
        </authorList>
    </citation>
    <scope>NUCLEOTIDE SEQUENCE [LARGE SCALE GENOMIC DNA]</scope>
    <source>
        <strain evidence="6">LCS9</strain>
    </source>
</reference>
<name>A0A172TRW0_9BACT</name>
<dbReference type="SUPFAM" id="SSF55486">
    <property type="entry name" value="Metalloproteases ('zincins'), catalytic domain"/>
    <property type="match status" value="1"/>
</dbReference>
<evidence type="ECO:0000313" key="6">
    <source>
        <dbReference type="Proteomes" id="UP000077177"/>
    </source>
</evidence>
<dbReference type="CDD" id="cd09603">
    <property type="entry name" value="M1_APN_like"/>
    <property type="match status" value="1"/>
</dbReference>
<feature type="chain" id="PRO_5008001064" evidence="3">
    <location>
        <begin position="21"/>
        <end position="553"/>
    </location>
</feature>
<dbReference type="Pfam" id="PF01433">
    <property type="entry name" value="Peptidase_M1"/>
    <property type="match status" value="1"/>
</dbReference>
<sequence length="553" mass="63808">MKRTIGFLAFCLFTTVLTHAQPLNHKDQFNRQDSLRGTLNQYRTWWNVLRYDISVTPDFNTRTIKGKNTITLWDSAVGPGSHTLQLDLQDPMQVDSVYFGGQPVSFKRDKNVYWIYVRDSLAKYKITPGERKLEVVFSGVPRPAYNAPWDGGWIWKKDEKGRPFISVACQGLGASVWYPCKDHQSDEPEKGASLTINVPDTLVAVGNGKLKSKTTHDGLASYTWEVNNPINNYNIIPYIGKYVNFTETYAGEKGNLSCSYWVLDYNLDKAKKQFEQVKATLKSMEYWFGPYPFYEDGFKLVEAPHLGMEHQSAVAYGNKYMNGYFGRDLSGSGWGKNWDYIIVHESGHEWFGNNITTKDIADMWVHEGFTDYSETLFIELQYGKKAADEYVQGLRKNIENDKPIIGPYGVNQEGSGDMYYKGANLIHTIRQIVNDDNKFREILRGLNKTFYHQTVTTKQIEDYINAQTGKNLSSVFDQYLRTREIPVLRMEVDGKKLKYKWDNCIDNFDMPVKLTNGQWLMATTKWQQIKIDDKNAKDLKVDPNFYIQTKMED</sequence>
<feature type="domain" description="Peptidase M1 membrane alanine aminopeptidase" evidence="4">
    <location>
        <begin position="275"/>
        <end position="479"/>
    </location>
</feature>
<evidence type="ECO:0000256" key="1">
    <source>
        <dbReference type="PIRSR" id="PIRSR634015-1"/>
    </source>
</evidence>
<reference evidence="5 6" key="2">
    <citation type="journal article" date="2016" name="Int. J. Syst. Evol. Microbiol.">
        <title>Flavisolibacter tropicus sp. nov., isolated from tropical soil.</title>
        <authorList>
            <person name="Lee J.J."/>
            <person name="Kang M.S."/>
            <person name="Kim G.S."/>
            <person name="Lee C.S."/>
            <person name="Lim S."/>
            <person name="Lee J."/>
            <person name="Roh S.H."/>
            <person name="Kang H."/>
            <person name="Ha J.M."/>
            <person name="Bae S."/>
            <person name="Jung H.Y."/>
            <person name="Kim M.K."/>
        </authorList>
    </citation>
    <scope>NUCLEOTIDE SEQUENCE [LARGE SCALE GENOMIC DNA]</scope>
    <source>
        <strain evidence="5 6">LCS9</strain>
    </source>
</reference>
<dbReference type="KEGG" id="fla:SY85_04190"/>
<dbReference type="PANTHER" id="PTHR45726:SF3">
    <property type="entry name" value="LEUKOTRIENE A-4 HYDROLASE"/>
    <property type="match status" value="1"/>
</dbReference>
<keyword evidence="2" id="KW-0862">Zinc</keyword>
<dbReference type="InterPro" id="IPR042097">
    <property type="entry name" value="Aminopeptidase_N-like_N_sf"/>
</dbReference>
<feature type="binding site" evidence="2">
    <location>
        <position position="344"/>
    </location>
    <ligand>
        <name>Zn(2+)</name>
        <dbReference type="ChEBI" id="CHEBI:29105"/>
        <note>catalytic</note>
    </ligand>
</feature>
<dbReference type="STRING" id="1492898.SY85_04190"/>
<keyword evidence="3" id="KW-0732">Signal</keyword>
<dbReference type="GO" id="GO:0008237">
    <property type="term" value="F:metallopeptidase activity"/>
    <property type="evidence" value="ECO:0007669"/>
    <property type="project" value="InterPro"/>
</dbReference>
<accession>A0A172TRW0</accession>
<evidence type="ECO:0000259" key="4">
    <source>
        <dbReference type="Pfam" id="PF01433"/>
    </source>
</evidence>
<dbReference type="SUPFAM" id="SSF63737">
    <property type="entry name" value="Leukotriene A4 hydrolase N-terminal domain"/>
    <property type="match status" value="1"/>
</dbReference>
<organism evidence="5 6">
    <name type="scientific">Flavisolibacter tropicus</name>
    <dbReference type="NCBI Taxonomy" id="1492898"/>
    <lineage>
        <taxon>Bacteria</taxon>
        <taxon>Pseudomonadati</taxon>
        <taxon>Bacteroidota</taxon>
        <taxon>Chitinophagia</taxon>
        <taxon>Chitinophagales</taxon>
        <taxon>Chitinophagaceae</taxon>
        <taxon>Flavisolibacter</taxon>
    </lineage>
</organism>
<dbReference type="OrthoDB" id="100605at2"/>
<dbReference type="InterPro" id="IPR034015">
    <property type="entry name" value="M1_LTA4H"/>
</dbReference>
<feature type="binding site" evidence="2">
    <location>
        <position position="367"/>
    </location>
    <ligand>
        <name>Zn(2+)</name>
        <dbReference type="ChEBI" id="CHEBI:29105"/>
        <note>catalytic</note>
    </ligand>
</feature>
<dbReference type="EMBL" id="CP011390">
    <property type="protein sequence ID" value="ANE49811.1"/>
    <property type="molecule type" value="Genomic_DNA"/>
</dbReference>
<keyword evidence="6" id="KW-1185">Reference proteome</keyword>
<gene>
    <name evidence="5" type="ORF">SY85_04190</name>
</gene>
<dbReference type="AlphaFoldDB" id="A0A172TRW0"/>
<keyword evidence="2" id="KW-0479">Metal-binding</keyword>
<evidence type="ECO:0000256" key="2">
    <source>
        <dbReference type="PIRSR" id="PIRSR634015-3"/>
    </source>
</evidence>
<feature type="binding site" evidence="2">
    <location>
        <position position="348"/>
    </location>
    <ligand>
        <name>Zn(2+)</name>
        <dbReference type="ChEBI" id="CHEBI:29105"/>
        <note>catalytic</note>
    </ligand>
</feature>